<name>A0AAV5W581_9BILA</name>
<feature type="non-terminal residue" evidence="4">
    <location>
        <position position="69"/>
    </location>
</feature>
<evidence type="ECO:0000256" key="2">
    <source>
        <dbReference type="ARBA" id="ARBA00023128"/>
    </source>
</evidence>
<dbReference type="PANTHER" id="PTHR47677">
    <property type="entry name" value="CYTOCHROME C OXIDASE ASSEMBLY FACTOR 6"/>
    <property type="match status" value="1"/>
</dbReference>
<dbReference type="Gene3D" id="1.10.10.140">
    <property type="entry name" value="Cytochrome c oxidase, subunit VIb"/>
    <property type="match status" value="1"/>
</dbReference>
<dbReference type="Pfam" id="PF02297">
    <property type="entry name" value="COX6B"/>
    <property type="match status" value="1"/>
</dbReference>
<dbReference type="Proteomes" id="UP001432322">
    <property type="component" value="Unassembled WGS sequence"/>
</dbReference>
<evidence type="ECO:0008006" key="6">
    <source>
        <dbReference type="Google" id="ProtNLM"/>
    </source>
</evidence>
<sequence length="69" mass="8014">MSEDGKALKSDRRKCYQARDSYFSCTDSVLDSGKNEKEAEKACRSERKSFESDCPSSWVAHFIRKHNFE</sequence>
<evidence type="ECO:0000256" key="3">
    <source>
        <dbReference type="ARBA" id="ARBA00023157"/>
    </source>
</evidence>
<dbReference type="GO" id="GO:0005739">
    <property type="term" value="C:mitochondrion"/>
    <property type="evidence" value="ECO:0007669"/>
    <property type="project" value="UniProtKB-SubCell"/>
</dbReference>
<proteinExistence type="predicted"/>
<reference evidence="4" key="1">
    <citation type="submission" date="2023-10" db="EMBL/GenBank/DDBJ databases">
        <title>Genome assembly of Pristionchus species.</title>
        <authorList>
            <person name="Yoshida K."/>
            <person name="Sommer R.J."/>
        </authorList>
    </citation>
    <scope>NUCLEOTIDE SEQUENCE</scope>
    <source>
        <strain evidence="4">RS5133</strain>
    </source>
</reference>
<keyword evidence="3" id="KW-1015">Disulfide bond</keyword>
<dbReference type="SUPFAM" id="SSF47694">
    <property type="entry name" value="Cytochrome c oxidase subunit h"/>
    <property type="match status" value="1"/>
</dbReference>
<dbReference type="InterPro" id="IPR036549">
    <property type="entry name" value="CX6/COA6-like_sf"/>
</dbReference>
<organism evidence="4 5">
    <name type="scientific">Pristionchus fissidentatus</name>
    <dbReference type="NCBI Taxonomy" id="1538716"/>
    <lineage>
        <taxon>Eukaryota</taxon>
        <taxon>Metazoa</taxon>
        <taxon>Ecdysozoa</taxon>
        <taxon>Nematoda</taxon>
        <taxon>Chromadorea</taxon>
        <taxon>Rhabditida</taxon>
        <taxon>Rhabditina</taxon>
        <taxon>Diplogasteromorpha</taxon>
        <taxon>Diplogasteroidea</taxon>
        <taxon>Neodiplogasteridae</taxon>
        <taxon>Pristionchus</taxon>
    </lineage>
</organism>
<keyword evidence="2" id="KW-0496">Mitochondrion</keyword>
<gene>
    <name evidence="4" type="ORF">PFISCL1PPCAC_18289</name>
</gene>
<dbReference type="PANTHER" id="PTHR47677:SF1">
    <property type="entry name" value="CYTOCHROME C OXIDASE ASSEMBLY FACTOR 6"/>
    <property type="match status" value="1"/>
</dbReference>
<evidence type="ECO:0000313" key="4">
    <source>
        <dbReference type="EMBL" id="GMT26992.1"/>
    </source>
</evidence>
<dbReference type="AlphaFoldDB" id="A0AAV5W581"/>
<accession>A0AAV5W581</accession>
<dbReference type="InterPro" id="IPR048280">
    <property type="entry name" value="COX6B-like"/>
</dbReference>
<evidence type="ECO:0000256" key="1">
    <source>
        <dbReference type="ARBA" id="ARBA00004173"/>
    </source>
</evidence>
<comment type="caution">
    <text evidence="4">The sequence shown here is derived from an EMBL/GenBank/DDBJ whole genome shotgun (WGS) entry which is preliminary data.</text>
</comment>
<dbReference type="EMBL" id="BTSY01000005">
    <property type="protein sequence ID" value="GMT26992.1"/>
    <property type="molecule type" value="Genomic_DNA"/>
</dbReference>
<keyword evidence="5" id="KW-1185">Reference proteome</keyword>
<evidence type="ECO:0000313" key="5">
    <source>
        <dbReference type="Proteomes" id="UP001432322"/>
    </source>
</evidence>
<protein>
    <recommendedName>
        <fullName evidence="6">Cytochrome c oxidase assembly factor 6 homolog</fullName>
    </recommendedName>
</protein>
<dbReference type="InterPro" id="IPR048281">
    <property type="entry name" value="COA6_fun"/>
</dbReference>
<comment type="subcellular location">
    <subcellularLocation>
        <location evidence="1">Mitochondrion</location>
    </subcellularLocation>
</comment>